<accession>F0F9A3</accession>
<reference evidence="1 2" key="1">
    <citation type="submission" date="2011-01" db="EMBL/GenBank/DDBJ databases">
        <authorList>
            <person name="Muzny D."/>
            <person name="Qin X."/>
            <person name="Deng J."/>
            <person name="Jiang H."/>
            <person name="Liu Y."/>
            <person name="Qu J."/>
            <person name="Song X.-Z."/>
            <person name="Zhang L."/>
            <person name="Thornton R."/>
            <person name="Coyle M."/>
            <person name="Francisco L."/>
            <person name="Jackson L."/>
            <person name="Javaid M."/>
            <person name="Korchina V."/>
            <person name="Kovar C."/>
            <person name="Mata R."/>
            <person name="Mathew T."/>
            <person name="Ngo R."/>
            <person name="Nguyen L."/>
            <person name="Nguyen N."/>
            <person name="Okwuonu G."/>
            <person name="Ongeri F."/>
            <person name="Pham C."/>
            <person name="Simmons D."/>
            <person name="Wilczek-Boney K."/>
            <person name="Hale W."/>
            <person name="Jakkamsetti A."/>
            <person name="Pham P."/>
            <person name="Ruth R."/>
            <person name="San Lucas F."/>
            <person name="Warren J."/>
            <person name="Zhang J."/>
            <person name="Zhao Z."/>
            <person name="Zhou C."/>
            <person name="Zhu D."/>
            <person name="Lee S."/>
            <person name="Bess C."/>
            <person name="Blankenburg K."/>
            <person name="Forbes L."/>
            <person name="Fu Q."/>
            <person name="Gubbala S."/>
            <person name="Hirani K."/>
            <person name="Jayaseelan J.C."/>
            <person name="Lara F."/>
            <person name="Munidasa M."/>
            <person name="Palculict T."/>
            <person name="Patil S."/>
            <person name="Pu L.-L."/>
            <person name="Saada N."/>
            <person name="Tang L."/>
            <person name="Weissenberger G."/>
            <person name="Zhu Y."/>
            <person name="Hemphill L."/>
            <person name="Shang Y."/>
            <person name="Youmans B."/>
            <person name="Ayvaz T."/>
            <person name="Ross M."/>
            <person name="Santibanez J."/>
            <person name="Aqrawi P."/>
            <person name="Gross S."/>
            <person name="Joshi V."/>
            <person name="Fowler G."/>
            <person name="Nazareth L."/>
            <person name="Reid J."/>
            <person name="Worley K."/>
            <person name="Petrosino J."/>
            <person name="Highlander S."/>
            <person name="Gibbs R."/>
        </authorList>
    </citation>
    <scope>NUCLEOTIDE SEQUENCE [LARGE SCALE GENOMIC DNA]</scope>
    <source>
        <strain evidence="1 2">DSM 16608</strain>
    </source>
</reference>
<gene>
    <name evidence="1" type="ORF">HMPREF9141_2170</name>
</gene>
<evidence type="ECO:0000313" key="1">
    <source>
        <dbReference type="EMBL" id="EGC19277.1"/>
    </source>
</evidence>
<dbReference type="HOGENOM" id="CLU_2975521_0_0_10"/>
<proteinExistence type="predicted"/>
<dbReference type="STRING" id="888743.HMPREF9141_2170"/>
<evidence type="ECO:0000313" key="2">
    <source>
        <dbReference type="Proteomes" id="UP000005697"/>
    </source>
</evidence>
<sequence>MKKGRQHPFPEDLPVLMKQKRTALSKHEMRGQGFFSAARKRASCRARSRKPRFTEHYH</sequence>
<name>F0F9A3_9BACT</name>
<keyword evidence="2" id="KW-1185">Reference proteome</keyword>
<protein>
    <submittedName>
        <fullName evidence="1">Uncharacterized protein</fullName>
    </submittedName>
</protein>
<organism evidence="1 2">
    <name type="scientific">Prevotella multiformis DSM 16608</name>
    <dbReference type="NCBI Taxonomy" id="888743"/>
    <lineage>
        <taxon>Bacteria</taxon>
        <taxon>Pseudomonadati</taxon>
        <taxon>Bacteroidota</taxon>
        <taxon>Bacteroidia</taxon>
        <taxon>Bacteroidales</taxon>
        <taxon>Prevotellaceae</taxon>
        <taxon>Prevotella</taxon>
    </lineage>
</organism>
<dbReference type="AlphaFoldDB" id="F0F9A3"/>
<dbReference type="Proteomes" id="UP000005697">
    <property type="component" value="Unassembled WGS sequence"/>
</dbReference>
<dbReference type="EMBL" id="AEWX01000029">
    <property type="protein sequence ID" value="EGC19277.1"/>
    <property type="molecule type" value="Genomic_DNA"/>
</dbReference>
<comment type="caution">
    <text evidence="1">The sequence shown here is derived from an EMBL/GenBank/DDBJ whole genome shotgun (WGS) entry which is preliminary data.</text>
</comment>